<reference evidence="2 3" key="1">
    <citation type="submission" date="2018-01" db="EMBL/GenBank/DDBJ databases">
        <title>Draft genome sequence of Sphaerisporangium sp. 7K107.</title>
        <authorList>
            <person name="Sahin N."/>
            <person name="Saygin H."/>
            <person name="Ay H."/>
        </authorList>
    </citation>
    <scope>NUCLEOTIDE SEQUENCE [LARGE SCALE GENOMIC DNA]</scope>
    <source>
        <strain evidence="2 3">7K107</strain>
    </source>
</reference>
<accession>A0A2W2F0C0</accession>
<organism evidence="2 3">
    <name type="scientific">Spongiactinospora gelatinilytica</name>
    <dbReference type="NCBI Taxonomy" id="2666298"/>
    <lineage>
        <taxon>Bacteria</taxon>
        <taxon>Bacillati</taxon>
        <taxon>Actinomycetota</taxon>
        <taxon>Actinomycetes</taxon>
        <taxon>Streptosporangiales</taxon>
        <taxon>Streptosporangiaceae</taxon>
        <taxon>Spongiactinospora</taxon>
    </lineage>
</organism>
<feature type="region of interest" description="Disordered" evidence="1">
    <location>
        <begin position="1"/>
        <end position="84"/>
    </location>
</feature>
<sequence length="84" mass="8527">MQEQGGADQRVTDQAEGDRPAVQPAPHGGYDGDSGGEGGEHHAEAGRAVRHGDDGEHGHGDDGGEAPGGHVRDLSLIHTDAADD</sequence>
<feature type="compositionally biased region" description="Basic and acidic residues" evidence="1">
    <location>
        <begin position="38"/>
        <end position="62"/>
    </location>
</feature>
<feature type="compositionally biased region" description="Basic and acidic residues" evidence="1">
    <location>
        <begin position="10"/>
        <end position="19"/>
    </location>
</feature>
<proteinExistence type="predicted"/>
<gene>
    <name evidence="2" type="ORF">C1I98_32875</name>
</gene>
<dbReference type="Proteomes" id="UP000248544">
    <property type="component" value="Unassembled WGS sequence"/>
</dbReference>
<evidence type="ECO:0000313" key="2">
    <source>
        <dbReference type="EMBL" id="PZG28423.1"/>
    </source>
</evidence>
<protein>
    <submittedName>
        <fullName evidence="2">Uncharacterized protein</fullName>
    </submittedName>
</protein>
<comment type="caution">
    <text evidence="2">The sequence shown here is derived from an EMBL/GenBank/DDBJ whole genome shotgun (WGS) entry which is preliminary data.</text>
</comment>
<keyword evidence="3" id="KW-1185">Reference proteome</keyword>
<evidence type="ECO:0000256" key="1">
    <source>
        <dbReference type="SAM" id="MobiDB-lite"/>
    </source>
</evidence>
<dbReference type="EMBL" id="POUA01000400">
    <property type="protein sequence ID" value="PZG28423.1"/>
    <property type="molecule type" value="Genomic_DNA"/>
</dbReference>
<dbReference type="AlphaFoldDB" id="A0A2W2F0C0"/>
<evidence type="ECO:0000313" key="3">
    <source>
        <dbReference type="Proteomes" id="UP000248544"/>
    </source>
</evidence>
<name>A0A2W2F0C0_9ACTN</name>